<gene>
    <name evidence="1" type="ORF">SAMN05421869_13693</name>
</gene>
<evidence type="ECO:0008006" key="3">
    <source>
        <dbReference type="Google" id="ProtNLM"/>
    </source>
</evidence>
<evidence type="ECO:0000313" key="1">
    <source>
        <dbReference type="EMBL" id="SDM12330.1"/>
    </source>
</evidence>
<dbReference type="STRING" id="633440.SAMN05421869_13693"/>
<dbReference type="Proteomes" id="UP000199202">
    <property type="component" value="Unassembled WGS sequence"/>
</dbReference>
<dbReference type="AlphaFoldDB" id="A0A1G9QN54"/>
<protein>
    <recommendedName>
        <fullName evidence="3">FTP domain-containing protein</fullName>
    </recommendedName>
</protein>
<keyword evidence="2" id="KW-1185">Reference proteome</keyword>
<dbReference type="EMBL" id="FNDJ01000036">
    <property type="protein sequence ID" value="SDM12330.1"/>
    <property type="molecule type" value="Genomic_DNA"/>
</dbReference>
<name>A0A1G9QN54_9ACTN</name>
<dbReference type="SUPFAM" id="SSF55486">
    <property type="entry name" value="Metalloproteases ('zincins'), catalytic domain"/>
    <property type="match status" value="1"/>
</dbReference>
<reference evidence="1 2" key="1">
    <citation type="submission" date="2016-10" db="EMBL/GenBank/DDBJ databases">
        <authorList>
            <person name="de Groot N.N."/>
        </authorList>
    </citation>
    <scope>NUCLEOTIDE SEQUENCE [LARGE SCALE GENOMIC DNA]</scope>
    <source>
        <strain evidence="1 2">CGMCC 4.6533</strain>
    </source>
</reference>
<accession>A0A1G9QN54</accession>
<sequence length="882" mass="94977">MDNVPFELDLDVEVEYDERGIVRGLEHLERPYPGSDEPDPRRVAARYVDDVAHIYHIPGSMLTGLWAPVGGRPVQEPTRLRFAEEKSLTQATIVAFVQTALSLPIWEAGLSVSLLPDPLRVVGSQSSVHLDVDIQAPDDHATYLPTFPAKDLAWLLGLRAGPQAADRLPEINASRLLVYRYHPAARFDPETEPVLPLPEVSGDIVAGRHYVVREVLFTWPVPGAGDVHWRAFVEVETGGVLYLRAALAAVQGFVYPRDPVTTGGRLKGLVDELDARCTFEDLLGLKPADPQTLSGDLVRIVDSEPPHDPPPSTTTGVFKYPVDSRPFAAVNAYHHVDRLFRLVQDLGFDLGKLFDGTIRSNVSVPVDHCALNDLDNAYALGNDDMTGLKKLVFGRSANTGVSLANDARVVTHEFCHALLWDAVQAANLSFAHSPGDALAAVLNDPGSKAPDRYHTFPWTGRDRHHGGTSRQVADGWAWDGLQDGDSEYSNEQILSATVFGLYLSIGGASTDVRVQTWASRYAAYLIIGGIASLETAKYTSASKANAYAKAMMLADATPPGYDGLPGALRKVVRWSFEQRGLYKAPGTPLPDDNPGVPREVDVYIDDGRQGEYAYQGDFWESTDVWNRLAADGGSAHQTPRVNAVNHAYVRVGNRGTGDARNVTVRGFHCGASAGLVWPDDWKPMGTPSITVPGPIGPGHSMIVGPFSWTPVTTGHDCLLMSVSAPGDRANDDPSTSLASAKGPTPLYRIVPFDNNIAQRAIAPVAGGGGATGLTQSLQGRRLRVHNPYPRASDITVQAGLPDFLRRRGWNVTLAGGATFRVAARAGREVTLVVRPGGNFTAGDVAAAGSNVVIRLRTLIDGLVVGGMSFTIDPALHGPAPER</sequence>
<evidence type="ECO:0000313" key="2">
    <source>
        <dbReference type="Proteomes" id="UP000199202"/>
    </source>
</evidence>
<organism evidence="1 2">
    <name type="scientific">Nonomuraea jiangxiensis</name>
    <dbReference type="NCBI Taxonomy" id="633440"/>
    <lineage>
        <taxon>Bacteria</taxon>
        <taxon>Bacillati</taxon>
        <taxon>Actinomycetota</taxon>
        <taxon>Actinomycetes</taxon>
        <taxon>Streptosporangiales</taxon>
        <taxon>Streptosporangiaceae</taxon>
        <taxon>Nonomuraea</taxon>
    </lineage>
</organism>
<proteinExistence type="predicted"/>